<dbReference type="Pfam" id="PF13519">
    <property type="entry name" value="VWA_2"/>
    <property type="match status" value="1"/>
</dbReference>
<evidence type="ECO:0000313" key="6">
    <source>
        <dbReference type="Proteomes" id="UP001530377"/>
    </source>
</evidence>
<keyword evidence="6" id="KW-1185">Reference proteome</keyword>
<sequence>MKSTFRILAACLCQALTVGATLQELTLGIQRLNSDVIELRNEVESSISRRCDSIDGCYKSSYDECQSEYTSLQQCPSLELLGYAIPECGSGSNCNGLYDTSITTVRLPSNLATGVDGNPTNAEVIEAVCYSRSAEKWMVNKFNKDKQWWTSLNVSSPRMYFGSSTGVFRVFPATHSRECGTYDPRVRPWYQASHSFSKVPSTISNSVKARNVVIVMDTSRSMSATLNENKNTTRLSFMKEAVISTINALSEISHIAVIRFGESPEIIGRPSTDPLLWEQATPENKERIIYLIENIEVNGRSDVVEGFDFTFQLIRNSLNRINGQDTQACELENIALLFFSDGDFNSGITNDEIVDTFSSYVEEVENMGDYHLATFLYSIGNTDPNQVMKQMSCAVDGYWTPVSSISTPEKVTSGYQVLFSVPLGTSAFYNYTSWSKPYKFTSSNKLGYTVSALVYNRDVEPPRFMGAVGMDISAEAAKNLYGGTMKETEMIMDEIISNIKETEFNATCDQQRINLTFCEIQSVRQLAGGNEAVCIPPNLNTGKDSSTSVEVTDQNATGNLFDYELGVDPIATSGAIIDLDLQNCSKAFIPFCPGYDEYPDKVWANVNFQGKSFIERVCCEVGTNNVTDQCPELEQKDKAISNAAIFGLVFTSLAVVELLGCYFCLYYKKRSSVQI</sequence>
<reference evidence="5 6" key="1">
    <citation type="submission" date="2024-10" db="EMBL/GenBank/DDBJ databases">
        <title>Updated reference genomes for cyclostephanoid diatoms.</title>
        <authorList>
            <person name="Roberts W.R."/>
            <person name="Alverson A.J."/>
        </authorList>
    </citation>
    <scope>NUCLEOTIDE SEQUENCE [LARGE SCALE GENOMIC DNA]</scope>
    <source>
        <strain evidence="5 6">AJA228-03</strain>
    </source>
</reference>
<keyword evidence="2" id="KW-0812">Transmembrane</keyword>
<dbReference type="SMART" id="SM00327">
    <property type="entry name" value="VWA"/>
    <property type="match status" value="1"/>
</dbReference>
<dbReference type="SUPFAM" id="SSF53300">
    <property type="entry name" value="vWA-like"/>
    <property type="match status" value="1"/>
</dbReference>
<evidence type="ECO:0000256" key="1">
    <source>
        <dbReference type="SAM" id="Coils"/>
    </source>
</evidence>
<dbReference type="EMBL" id="JALLPB020000093">
    <property type="protein sequence ID" value="KAL3817741.1"/>
    <property type="molecule type" value="Genomic_DNA"/>
</dbReference>
<feature type="signal peptide" evidence="3">
    <location>
        <begin position="1"/>
        <end position="20"/>
    </location>
</feature>
<keyword evidence="1" id="KW-0175">Coiled coil</keyword>
<dbReference type="InterPro" id="IPR002035">
    <property type="entry name" value="VWF_A"/>
</dbReference>
<keyword evidence="2" id="KW-0472">Membrane</keyword>
<comment type="caution">
    <text evidence="5">The sequence shown here is derived from an EMBL/GenBank/DDBJ whole genome shotgun (WGS) entry which is preliminary data.</text>
</comment>
<evidence type="ECO:0000256" key="2">
    <source>
        <dbReference type="SAM" id="Phobius"/>
    </source>
</evidence>
<feature type="chain" id="PRO_5044814509" description="VWFA domain-containing protein" evidence="3">
    <location>
        <begin position="21"/>
        <end position="675"/>
    </location>
</feature>
<accession>A0ABD3RZW4</accession>
<evidence type="ECO:0000256" key="3">
    <source>
        <dbReference type="SAM" id="SignalP"/>
    </source>
</evidence>
<organism evidence="5 6">
    <name type="scientific">Cyclostephanos tholiformis</name>
    <dbReference type="NCBI Taxonomy" id="382380"/>
    <lineage>
        <taxon>Eukaryota</taxon>
        <taxon>Sar</taxon>
        <taxon>Stramenopiles</taxon>
        <taxon>Ochrophyta</taxon>
        <taxon>Bacillariophyta</taxon>
        <taxon>Coscinodiscophyceae</taxon>
        <taxon>Thalassiosirophycidae</taxon>
        <taxon>Stephanodiscales</taxon>
        <taxon>Stephanodiscaceae</taxon>
        <taxon>Cyclostephanos</taxon>
    </lineage>
</organism>
<dbReference type="InterPro" id="IPR036465">
    <property type="entry name" value="vWFA_dom_sf"/>
</dbReference>
<keyword evidence="3" id="KW-0732">Signal</keyword>
<dbReference type="Gene3D" id="3.40.50.410">
    <property type="entry name" value="von Willebrand factor, type A domain"/>
    <property type="match status" value="1"/>
</dbReference>
<dbReference type="PROSITE" id="PS50234">
    <property type="entry name" value="VWFA"/>
    <property type="match status" value="1"/>
</dbReference>
<feature type="domain" description="VWFA" evidence="4">
    <location>
        <begin position="211"/>
        <end position="418"/>
    </location>
</feature>
<gene>
    <name evidence="5" type="ORF">ACHAXA_010961</name>
</gene>
<protein>
    <recommendedName>
        <fullName evidence="4">VWFA domain-containing protein</fullName>
    </recommendedName>
</protein>
<dbReference type="PANTHER" id="PTHR10166:SF37">
    <property type="entry name" value="STOLID, ISOFORM H"/>
    <property type="match status" value="1"/>
</dbReference>
<dbReference type="AlphaFoldDB" id="A0ABD3RZW4"/>
<evidence type="ECO:0000313" key="5">
    <source>
        <dbReference type="EMBL" id="KAL3817741.1"/>
    </source>
</evidence>
<proteinExistence type="predicted"/>
<dbReference type="PANTHER" id="PTHR10166">
    <property type="entry name" value="VOLTAGE-DEPENDENT CALCIUM CHANNEL SUBUNIT ALPHA-2/DELTA-RELATED"/>
    <property type="match status" value="1"/>
</dbReference>
<evidence type="ECO:0000259" key="4">
    <source>
        <dbReference type="PROSITE" id="PS50234"/>
    </source>
</evidence>
<dbReference type="InterPro" id="IPR051173">
    <property type="entry name" value="Ca_channel_alpha-2/delta"/>
</dbReference>
<feature type="coiled-coil region" evidence="1">
    <location>
        <begin position="22"/>
        <end position="49"/>
    </location>
</feature>
<name>A0ABD3RZW4_9STRA</name>
<keyword evidence="2" id="KW-1133">Transmembrane helix</keyword>
<dbReference type="Proteomes" id="UP001530377">
    <property type="component" value="Unassembled WGS sequence"/>
</dbReference>
<dbReference type="CDD" id="cd00198">
    <property type="entry name" value="vWFA"/>
    <property type="match status" value="1"/>
</dbReference>
<feature type="transmembrane region" description="Helical" evidence="2">
    <location>
        <begin position="643"/>
        <end position="667"/>
    </location>
</feature>